<dbReference type="InterPro" id="IPR025857">
    <property type="entry name" value="MacB_PCD"/>
</dbReference>
<accession>A0A917BZ47</accession>
<organism evidence="10 11">
    <name type="scientific">Paenibacillus albidus</name>
    <dbReference type="NCBI Taxonomy" id="2041023"/>
    <lineage>
        <taxon>Bacteria</taxon>
        <taxon>Bacillati</taxon>
        <taxon>Bacillota</taxon>
        <taxon>Bacilli</taxon>
        <taxon>Bacillales</taxon>
        <taxon>Paenibacillaceae</taxon>
        <taxon>Paenibacillus</taxon>
    </lineage>
</organism>
<evidence type="ECO:0000256" key="6">
    <source>
        <dbReference type="ARBA" id="ARBA00038076"/>
    </source>
</evidence>
<reference evidence="10" key="1">
    <citation type="journal article" date="2014" name="Int. J. Syst. Evol. Microbiol.">
        <title>Complete genome sequence of Corynebacterium casei LMG S-19264T (=DSM 44701T), isolated from a smear-ripened cheese.</title>
        <authorList>
            <consortium name="US DOE Joint Genome Institute (JGI-PGF)"/>
            <person name="Walter F."/>
            <person name="Albersmeier A."/>
            <person name="Kalinowski J."/>
            <person name="Ruckert C."/>
        </authorList>
    </citation>
    <scope>NUCLEOTIDE SEQUENCE</scope>
    <source>
        <strain evidence="10">CGMCC 1.16134</strain>
    </source>
</reference>
<dbReference type="InterPro" id="IPR003838">
    <property type="entry name" value="ABC3_permease_C"/>
</dbReference>
<gene>
    <name evidence="10" type="ORF">GCM10010912_04010</name>
</gene>
<evidence type="ECO:0000256" key="4">
    <source>
        <dbReference type="ARBA" id="ARBA00022989"/>
    </source>
</evidence>
<dbReference type="EMBL" id="BMKR01000002">
    <property type="protein sequence ID" value="GGF62054.1"/>
    <property type="molecule type" value="Genomic_DNA"/>
</dbReference>
<evidence type="ECO:0000256" key="2">
    <source>
        <dbReference type="ARBA" id="ARBA00022475"/>
    </source>
</evidence>
<feature type="transmembrane region" description="Helical" evidence="7">
    <location>
        <begin position="249"/>
        <end position="272"/>
    </location>
</feature>
<feature type="domain" description="ABC3 transporter permease C-terminal" evidence="8">
    <location>
        <begin position="684"/>
        <end position="798"/>
    </location>
</feature>
<evidence type="ECO:0000256" key="1">
    <source>
        <dbReference type="ARBA" id="ARBA00004651"/>
    </source>
</evidence>
<comment type="caution">
    <text evidence="10">The sequence shown here is derived from an EMBL/GenBank/DDBJ whole genome shotgun (WGS) entry which is preliminary data.</text>
</comment>
<dbReference type="RefSeq" id="WP_229695923.1">
    <property type="nucleotide sequence ID" value="NZ_BMKR01000002.1"/>
</dbReference>
<evidence type="ECO:0000313" key="11">
    <source>
        <dbReference type="Proteomes" id="UP000637643"/>
    </source>
</evidence>
<keyword evidence="11" id="KW-1185">Reference proteome</keyword>
<dbReference type="Pfam" id="PF12704">
    <property type="entry name" value="MacB_PCD"/>
    <property type="match status" value="1"/>
</dbReference>
<evidence type="ECO:0000256" key="3">
    <source>
        <dbReference type="ARBA" id="ARBA00022692"/>
    </source>
</evidence>
<evidence type="ECO:0000256" key="5">
    <source>
        <dbReference type="ARBA" id="ARBA00023136"/>
    </source>
</evidence>
<keyword evidence="4 7" id="KW-1133">Transmembrane helix</keyword>
<keyword evidence="5 7" id="KW-0472">Membrane</keyword>
<dbReference type="GO" id="GO:0022857">
    <property type="term" value="F:transmembrane transporter activity"/>
    <property type="evidence" value="ECO:0007669"/>
    <property type="project" value="TreeGrafter"/>
</dbReference>
<feature type="domain" description="MacB-like periplasmic core" evidence="9">
    <location>
        <begin position="22"/>
        <end position="218"/>
    </location>
</feature>
<evidence type="ECO:0000313" key="10">
    <source>
        <dbReference type="EMBL" id="GGF62054.1"/>
    </source>
</evidence>
<name>A0A917BZ47_9BACL</name>
<feature type="transmembrane region" description="Helical" evidence="7">
    <location>
        <begin position="21"/>
        <end position="41"/>
    </location>
</feature>
<keyword evidence="2" id="KW-1003">Cell membrane</keyword>
<dbReference type="PANTHER" id="PTHR30572:SF4">
    <property type="entry name" value="ABC TRANSPORTER PERMEASE YTRF"/>
    <property type="match status" value="1"/>
</dbReference>
<dbReference type="AlphaFoldDB" id="A0A917BZ47"/>
<feature type="transmembrane region" description="Helical" evidence="7">
    <location>
        <begin position="421"/>
        <end position="442"/>
    </location>
</feature>
<sequence length="807" mass="87977">MIGHYLGLASRYLAAHRKKTRLTITSVAIAVALVTGIFSMLEVFLQFSKTQIIHDRGNYHIAIIQPSEQEINMLASRKDVNNAGRWLDFGQVKANEINGAASAIDPSFAKNMNITLVEGRYPTGDNEIMIEQWAADKLYLNTKLNGTVNIAFSDKIVRNFTVSGICKDFGNMKASGNPGIFMSMAAADKLKKSLLTSELYVIEFKNRVNIAAAEKNIAETLGIDKGRIGRNNRLLAAIGQSKGGAATQLYVTGGILFCIVLIAGVMMIYNAFNISVMERIRQFGLLRCIGASPAQIRKLVRREGLAITVRAIPIGVLAGMLLTLGCSAILKYYNAGLFADIPLFTFSVIGIATGVAVGFLTVFSAVLLPARKAARVAPVRAVTGSNDLKISARRKRGWLTKLFKAEIAMGIGNVAAKKKTLILMVCSIAVSIVMFMGFQVFVDFLHSSLKTTKPYTPDISLVAKQGDLDGALYDKLQQLDGMKKVYGRMYGDVAASFDASKLSEAYKKEMGGVDVTADGRFVPPEKSWLISYDQAQLDWAKEELLEGELSEEQLNAQNGIIAVALHYRGRRADTTSLKLGDKVTIETRAGLKEMTVLGIVRSLPFNNKEKTLTSFITTEKLFRELTGKRAYQVIDIQLKKSGQEQAVNEIKAMLDSGTTFHDYRQRNAELDQTFFTMAVFIYGFVGVIGLISVLNIINTMNTSIAAKTKYLGVMRAVGMSGAQLSRMVLAEAAAYSLTGGIVGCLLGTALQKTLIESQLSRFQIIWEIPYLQIGLILLLVLAAAAVSVIAPLKRVKKQGIAEVIGSL</sequence>
<reference evidence="10" key="2">
    <citation type="submission" date="2020-09" db="EMBL/GenBank/DDBJ databases">
        <authorList>
            <person name="Sun Q."/>
            <person name="Zhou Y."/>
        </authorList>
    </citation>
    <scope>NUCLEOTIDE SEQUENCE</scope>
    <source>
        <strain evidence="10">CGMCC 1.16134</strain>
    </source>
</reference>
<feature type="transmembrane region" description="Helical" evidence="7">
    <location>
        <begin position="728"/>
        <end position="750"/>
    </location>
</feature>
<feature type="transmembrane region" description="Helical" evidence="7">
    <location>
        <begin position="342"/>
        <end position="368"/>
    </location>
</feature>
<dbReference type="InterPro" id="IPR050250">
    <property type="entry name" value="Macrolide_Exporter_MacB"/>
</dbReference>
<comment type="subcellular location">
    <subcellularLocation>
        <location evidence="1">Cell membrane</location>
        <topology evidence="1">Multi-pass membrane protein</topology>
    </subcellularLocation>
</comment>
<evidence type="ECO:0000259" key="8">
    <source>
        <dbReference type="Pfam" id="PF02687"/>
    </source>
</evidence>
<comment type="similarity">
    <text evidence="6">Belongs to the ABC-4 integral membrane protein family.</text>
</comment>
<dbReference type="GO" id="GO:0005886">
    <property type="term" value="C:plasma membrane"/>
    <property type="evidence" value="ECO:0007669"/>
    <property type="project" value="UniProtKB-SubCell"/>
</dbReference>
<protein>
    <submittedName>
        <fullName evidence="10">ATP transporter permease</fullName>
    </submittedName>
</protein>
<evidence type="ECO:0000259" key="9">
    <source>
        <dbReference type="Pfam" id="PF12704"/>
    </source>
</evidence>
<feature type="transmembrane region" description="Helical" evidence="7">
    <location>
        <begin position="770"/>
        <end position="790"/>
    </location>
</feature>
<dbReference type="PANTHER" id="PTHR30572">
    <property type="entry name" value="MEMBRANE COMPONENT OF TRANSPORTER-RELATED"/>
    <property type="match status" value="1"/>
</dbReference>
<dbReference type="Pfam" id="PF02687">
    <property type="entry name" value="FtsX"/>
    <property type="match status" value="2"/>
</dbReference>
<feature type="transmembrane region" description="Helical" evidence="7">
    <location>
        <begin position="674"/>
        <end position="697"/>
    </location>
</feature>
<proteinExistence type="inferred from homology"/>
<keyword evidence="3 7" id="KW-0812">Transmembrane</keyword>
<feature type="transmembrane region" description="Helical" evidence="7">
    <location>
        <begin position="307"/>
        <end position="330"/>
    </location>
</feature>
<feature type="domain" description="ABC3 transporter permease C-terminal" evidence="8">
    <location>
        <begin position="255"/>
        <end position="376"/>
    </location>
</feature>
<evidence type="ECO:0000256" key="7">
    <source>
        <dbReference type="SAM" id="Phobius"/>
    </source>
</evidence>
<dbReference type="Proteomes" id="UP000637643">
    <property type="component" value="Unassembled WGS sequence"/>
</dbReference>